<comment type="caution">
    <text evidence="1">The sequence shown here is derived from an EMBL/GenBank/DDBJ whole genome shotgun (WGS) entry which is preliminary data.</text>
</comment>
<organism evidence="1 2">
    <name type="scientific">Trichothecium roseum</name>
    <dbReference type="NCBI Taxonomy" id="47278"/>
    <lineage>
        <taxon>Eukaryota</taxon>
        <taxon>Fungi</taxon>
        <taxon>Dikarya</taxon>
        <taxon>Ascomycota</taxon>
        <taxon>Pezizomycotina</taxon>
        <taxon>Sordariomycetes</taxon>
        <taxon>Hypocreomycetidae</taxon>
        <taxon>Hypocreales</taxon>
        <taxon>Hypocreales incertae sedis</taxon>
        <taxon>Trichothecium</taxon>
    </lineage>
</organism>
<accession>A0ACC0VCG6</accession>
<keyword evidence="2" id="KW-1185">Reference proteome</keyword>
<name>A0ACC0VCG6_9HYPO</name>
<sequence length="151" mass="16530">MIRSSVSRIALRSPTLIPRITTTTTQNNIGFIASRAAFSTNSIKMGVHNVANKAEFSQVLKDHPKVIVDAFATWCGPCKAIAPVLAHMSELDQFKDVHFIKVDVDESPDLSQELGIRAMPTFITFKDGEKSDTLMGADQAKLTKLIEELAA</sequence>
<dbReference type="Proteomes" id="UP001163324">
    <property type="component" value="Chromosome 1"/>
</dbReference>
<proteinExistence type="predicted"/>
<protein>
    <submittedName>
        <fullName evidence="1">Uncharacterized protein</fullName>
    </submittedName>
</protein>
<evidence type="ECO:0000313" key="2">
    <source>
        <dbReference type="Proteomes" id="UP001163324"/>
    </source>
</evidence>
<dbReference type="EMBL" id="CM047940">
    <property type="protein sequence ID" value="KAI9903823.1"/>
    <property type="molecule type" value="Genomic_DNA"/>
</dbReference>
<evidence type="ECO:0000313" key="1">
    <source>
        <dbReference type="EMBL" id="KAI9903823.1"/>
    </source>
</evidence>
<gene>
    <name evidence="1" type="ORF">N3K66_000352</name>
</gene>
<reference evidence="1" key="1">
    <citation type="submission" date="2022-10" db="EMBL/GenBank/DDBJ databases">
        <title>Complete Genome of Trichothecium roseum strain YXFP-22015, a Plant Pathogen Isolated from Citrus.</title>
        <authorList>
            <person name="Wang Y."/>
            <person name="Zhu L."/>
        </authorList>
    </citation>
    <scope>NUCLEOTIDE SEQUENCE</scope>
    <source>
        <strain evidence="1">YXFP-22015</strain>
    </source>
</reference>